<dbReference type="HOGENOM" id="CLU_712131_0_0_1"/>
<feature type="compositionally biased region" description="Polar residues" evidence="1">
    <location>
        <begin position="42"/>
        <end position="86"/>
    </location>
</feature>
<protein>
    <recommendedName>
        <fullName evidence="4">Ig-like domain-containing protein</fullName>
    </recommendedName>
</protein>
<evidence type="ECO:0000256" key="1">
    <source>
        <dbReference type="SAM" id="MobiDB-lite"/>
    </source>
</evidence>
<accession>A0A0D1XWL7</accession>
<dbReference type="STRING" id="253628.A0A0D1XWL7"/>
<dbReference type="EMBL" id="KN847533">
    <property type="protein sequence ID" value="KIW07181.1"/>
    <property type="molecule type" value="Genomic_DNA"/>
</dbReference>
<dbReference type="RefSeq" id="XP_016217050.1">
    <property type="nucleotide sequence ID" value="XM_016355034.1"/>
</dbReference>
<evidence type="ECO:0000313" key="2">
    <source>
        <dbReference type="EMBL" id="KIW07181.1"/>
    </source>
</evidence>
<evidence type="ECO:0008006" key="4">
    <source>
        <dbReference type="Google" id="ProtNLM"/>
    </source>
</evidence>
<dbReference type="Proteomes" id="UP000053259">
    <property type="component" value="Unassembled WGS sequence"/>
</dbReference>
<feature type="compositionally biased region" description="Low complexity" evidence="1">
    <location>
        <begin position="25"/>
        <end position="41"/>
    </location>
</feature>
<dbReference type="GeneID" id="27310021"/>
<dbReference type="VEuPathDB" id="FungiDB:PV09_02048"/>
<dbReference type="InParanoid" id="A0A0D1XWL7"/>
<feature type="region of interest" description="Disordered" evidence="1">
    <location>
        <begin position="1"/>
        <end position="86"/>
    </location>
</feature>
<organism evidence="2 3">
    <name type="scientific">Verruconis gallopava</name>
    <dbReference type="NCBI Taxonomy" id="253628"/>
    <lineage>
        <taxon>Eukaryota</taxon>
        <taxon>Fungi</taxon>
        <taxon>Dikarya</taxon>
        <taxon>Ascomycota</taxon>
        <taxon>Pezizomycotina</taxon>
        <taxon>Dothideomycetes</taxon>
        <taxon>Pleosporomycetidae</taxon>
        <taxon>Venturiales</taxon>
        <taxon>Sympoventuriaceae</taxon>
        <taxon>Verruconis</taxon>
    </lineage>
</organism>
<evidence type="ECO:0000313" key="3">
    <source>
        <dbReference type="Proteomes" id="UP000053259"/>
    </source>
</evidence>
<gene>
    <name evidence="2" type="ORF">PV09_02048</name>
</gene>
<feature type="compositionally biased region" description="Low complexity" evidence="1">
    <location>
        <begin position="1"/>
        <end position="18"/>
    </location>
</feature>
<proteinExistence type="predicted"/>
<keyword evidence="3" id="KW-1185">Reference proteome</keyword>
<dbReference type="OrthoDB" id="3923593at2759"/>
<reference evidence="2 3" key="1">
    <citation type="submission" date="2015-01" db="EMBL/GenBank/DDBJ databases">
        <title>The Genome Sequence of Ochroconis gallopava CBS43764.</title>
        <authorList>
            <consortium name="The Broad Institute Genomics Platform"/>
            <person name="Cuomo C."/>
            <person name="de Hoog S."/>
            <person name="Gorbushina A."/>
            <person name="Stielow B."/>
            <person name="Teixiera M."/>
            <person name="Abouelleil A."/>
            <person name="Chapman S.B."/>
            <person name="Priest M."/>
            <person name="Young S.K."/>
            <person name="Wortman J."/>
            <person name="Nusbaum C."/>
            <person name="Birren B."/>
        </authorList>
    </citation>
    <scope>NUCLEOTIDE SEQUENCE [LARGE SCALE GENOMIC DNA]</scope>
    <source>
        <strain evidence="2 3">CBS 43764</strain>
    </source>
</reference>
<dbReference type="AlphaFoldDB" id="A0A0D1XWL7"/>
<sequence>MHWTNSSVPGNPSSNPASLSSVPGSPTFISITSSSFVQVSPTASRSQPSGNDYSHSMNPISSYPISTSSHPEGPGSSQTARPQVSNSHGNYSYGFTTSTVYTTTTVTITKCPAYVTDCPAESTEIRTSTIPVSTTICPLEGNELPTHTKGGWLSSAAFEVKPTAAWLPESSAFNGLVGGFSFPSCIPTTTKVYVTVTVTPEPTGTDLWKRGPIQAPQYGFPDYTYSTSCATTTTTSYTSTSTKTSQVPPWGTTTVTSLYATTTTVTPSTPAWGVLTLTASPSGTAYHYDYILGDAHFRYTYADSHPVRLQHDFHEYLVEPVYSYHDFECCFDLHNHCHTHLGYCDNDNYEGYDYNHNNSLRHNAEYDNYVYFDCNQLSRSKLAITCPD</sequence>
<name>A0A0D1XWL7_9PEZI</name>